<reference evidence="1" key="1">
    <citation type="submission" date="2021-06" db="EMBL/GenBank/DDBJ databases">
        <authorList>
            <person name="Kallberg Y."/>
            <person name="Tangrot J."/>
            <person name="Rosling A."/>
        </authorList>
    </citation>
    <scope>NUCLEOTIDE SEQUENCE</scope>
    <source>
        <strain evidence="1">MA461A</strain>
    </source>
</reference>
<protein>
    <submittedName>
        <fullName evidence="1">3318_t:CDS:1</fullName>
    </submittedName>
</protein>
<feature type="non-terminal residue" evidence="1">
    <location>
        <position position="1"/>
    </location>
</feature>
<organism evidence="1 2">
    <name type="scientific">Racocetra persica</name>
    <dbReference type="NCBI Taxonomy" id="160502"/>
    <lineage>
        <taxon>Eukaryota</taxon>
        <taxon>Fungi</taxon>
        <taxon>Fungi incertae sedis</taxon>
        <taxon>Mucoromycota</taxon>
        <taxon>Glomeromycotina</taxon>
        <taxon>Glomeromycetes</taxon>
        <taxon>Diversisporales</taxon>
        <taxon>Gigasporaceae</taxon>
        <taxon>Racocetra</taxon>
    </lineage>
</organism>
<dbReference type="EMBL" id="CAJVQC010153231">
    <property type="protein sequence ID" value="CAG8846867.1"/>
    <property type="molecule type" value="Genomic_DNA"/>
</dbReference>
<comment type="caution">
    <text evidence="1">The sequence shown here is derived from an EMBL/GenBank/DDBJ whole genome shotgun (WGS) entry which is preliminary data.</text>
</comment>
<keyword evidence="2" id="KW-1185">Reference proteome</keyword>
<proteinExistence type="predicted"/>
<gene>
    <name evidence="1" type="ORF">RPERSI_LOCUS34354</name>
</gene>
<name>A0ACA9SR83_9GLOM</name>
<accession>A0ACA9SR83</accession>
<evidence type="ECO:0000313" key="2">
    <source>
        <dbReference type="Proteomes" id="UP000789920"/>
    </source>
</evidence>
<sequence length="67" mass="7751">LLLKISSHKREEIIVNTPSDYVNLYTKCWSSNSFQRPTSDEILNELKKLSSEVTVDSITNNYAEMKK</sequence>
<evidence type="ECO:0000313" key="1">
    <source>
        <dbReference type="EMBL" id="CAG8846867.1"/>
    </source>
</evidence>
<dbReference type="Proteomes" id="UP000789920">
    <property type="component" value="Unassembled WGS sequence"/>
</dbReference>